<proteinExistence type="predicted"/>
<gene>
    <name evidence="2" type="primary">BAG2</name>
    <name evidence="4 5" type="synonym">LOC112689244</name>
    <name evidence="2" type="ORF">g.15222</name>
</gene>
<dbReference type="Proteomes" id="UP000694846">
    <property type="component" value="Unplaced"/>
</dbReference>
<sequence>MDTAGEVITVTSPTDDDDKPSKSKQYLIAMLDRSEMIIENIRKEALKMAEDLDNVYNNVDAVRNSKSLNYLSDVDREDIHQFADRIISRCDTVNINVHTTRSDSQQNCLEEINVMIDKIVNTLKDDPDNAKFTCQSYIASCGSSESQSGSKIFETAVLGCTLDDQKRIYKRLHGLLDYIVHTTNVTEFDSE</sequence>
<dbReference type="PANTHER" id="PTHR12334">
    <property type="entry name" value="BAG FAMILY MOLECULAR CHAPERONE REGULATOR 2"/>
    <property type="match status" value="1"/>
</dbReference>
<dbReference type="AlphaFoldDB" id="A0A2S2QR50"/>
<dbReference type="Gene3D" id="1.20.58.890">
    <property type="match status" value="1"/>
</dbReference>
<dbReference type="GO" id="GO:0050821">
    <property type="term" value="P:protein stabilization"/>
    <property type="evidence" value="ECO:0007669"/>
    <property type="project" value="TreeGrafter"/>
</dbReference>
<evidence type="ECO:0000256" key="1">
    <source>
        <dbReference type="SAM" id="MobiDB-lite"/>
    </source>
</evidence>
<dbReference type="RefSeq" id="XP_025418635.1">
    <property type="nucleotide sequence ID" value="XM_025562850.1"/>
</dbReference>
<dbReference type="InterPro" id="IPR037689">
    <property type="entry name" value="BAG2"/>
</dbReference>
<feature type="region of interest" description="Disordered" evidence="1">
    <location>
        <begin position="1"/>
        <end position="22"/>
    </location>
</feature>
<keyword evidence="3" id="KW-1185">Reference proteome</keyword>
<organism evidence="2">
    <name type="scientific">Sipha flava</name>
    <name type="common">yellow sugarcane aphid</name>
    <dbReference type="NCBI Taxonomy" id="143950"/>
    <lineage>
        <taxon>Eukaryota</taxon>
        <taxon>Metazoa</taxon>
        <taxon>Ecdysozoa</taxon>
        <taxon>Arthropoda</taxon>
        <taxon>Hexapoda</taxon>
        <taxon>Insecta</taxon>
        <taxon>Pterygota</taxon>
        <taxon>Neoptera</taxon>
        <taxon>Paraneoptera</taxon>
        <taxon>Hemiptera</taxon>
        <taxon>Sternorrhyncha</taxon>
        <taxon>Aphidomorpha</taxon>
        <taxon>Aphidoidea</taxon>
        <taxon>Aphididae</taxon>
        <taxon>Sipha</taxon>
    </lineage>
</organism>
<name>A0A2S2QR50_9HEMI</name>
<dbReference type="GO" id="GO:0000774">
    <property type="term" value="F:adenyl-nucleotide exchange factor activity"/>
    <property type="evidence" value="ECO:0007669"/>
    <property type="project" value="InterPro"/>
</dbReference>
<evidence type="ECO:0000313" key="2">
    <source>
        <dbReference type="EMBL" id="MBY80184.1"/>
    </source>
</evidence>
<accession>A0A2S2QR50</accession>
<dbReference type="GO" id="GO:0051087">
    <property type="term" value="F:protein-folding chaperone binding"/>
    <property type="evidence" value="ECO:0007669"/>
    <property type="project" value="InterPro"/>
</dbReference>
<reference evidence="4 5" key="2">
    <citation type="submission" date="2025-04" db="UniProtKB">
        <authorList>
            <consortium name="RefSeq"/>
        </authorList>
    </citation>
    <scope>IDENTIFICATION</scope>
    <source>
        <tissue evidence="4 5">Whole body</tissue>
    </source>
</reference>
<evidence type="ECO:0000313" key="5">
    <source>
        <dbReference type="RefSeq" id="XP_025418635.1"/>
    </source>
</evidence>
<dbReference type="OrthoDB" id="6284251at2759"/>
<protein>
    <submittedName>
        <fullName evidence="2 4">BAG family molecular chaperone regulator 2</fullName>
    </submittedName>
</protein>
<dbReference type="PANTHER" id="PTHR12334:SF6">
    <property type="entry name" value="BAG FAMILY MOLECULAR CHAPERONE REGULATOR 2"/>
    <property type="match status" value="1"/>
</dbReference>
<dbReference type="RefSeq" id="XP_025418634.1">
    <property type="nucleotide sequence ID" value="XM_025562849.1"/>
</dbReference>
<dbReference type="EMBL" id="GGMS01010981">
    <property type="protein sequence ID" value="MBY80184.1"/>
    <property type="molecule type" value="Transcribed_RNA"/>
</dbReference>
<reference evidence="2" key="1">
    <citation type="submission" date="2018-04" db="EMBL/GenBank/DDBJ databases">
        <title>Transcriptome assembly of Sipha flava.</title>
        <authorList>
            <person name="Scully E.D."/>
            <person name="Geib S.M."/>
            <person name="Palmer N.A."/>
            <person name="Koch K."/>
            <person name="Bradshaw J."/>
            <person name="Heng-Moss T."/>
            <person name="Sarath G."/>
        </authorList>
    </citation>
    <scope>NUCLEOTIDE SEQUENCE</scope>
</reference>
<evidence type="ECO:0000313" key="3">
    <source>
        <dbReference type="Proteomes" id="UP000694846"/>
    </source>
</evidence>
<evidence type="ECO:0000313" key="4">
    <source>
        <dbReference type="RefSeq" id="XP_025418634.1"/>
    </source>
</evidence>